<dbReference type="Proteomes" id="UP001362999">
    <property type="component" value="Unassembled WGS sequence"/>
</dbReference>
<gene>
    <name evidence="2" type="ORF">R3P38DRAFT_3168882</name>
</gene>
<protein>
    <submittedName>
        <fullName evidence="2">Uncharacterized protein</fullName>
    </submittedName>
</protein>
<keyword evidence="3" id="KW-1185">Reference proteome</keyword>
<sequence length="238" mass="26401">MSPWMLPHHFLDVTLTFPLASDCESELAQIHLAFKEGRPHVENWGDYRMLWVFREGGYACSKAIAVRRTAIAEPYIFECWLARTVANPVVPLPLPGSWGSCGGDSEDGKGWGGSDGDSESGAWGVSSEDDWTQRWGGASWGGGGWSIEGDPTWSRHRSLTSFGWITWRDLEWDGIHRVPKTRGKRKRQRQRKAVKRASEAAAAAAAASAAAEARAAADRQARIWLEQYLDKNPTPECC</sequence>
<evidence type="ECO:0000313" key="2">
    <source>
        <dbReference type="EMBL" id="KAK7057360.1"/>
    </source>
</evidence>
<dbReference type="AlphaFoldDB" id="A0AAW0DZM6"/>
<evidence type="ECO:0000256" key="1">
    <source>
        <dbReference type="SAM" id="MobiDB-lite"/>
    </source>
</evidence>
<evidence type="ECO:0000313" key="3">
    <source>
        <dbReference type="Proteomes" id="UP001362999"/>
    </source>
</evidence>
<comment type="caution">
    <text evidence="2">The sequence shown here is derived from an EMBL/GenBank/DDBJ whole genome shotgun (WGS) entry which is preliminary data.</text>
</comment>
<accession>A0AAW0DZM6</accession>
<name>A0AAW0DZM6_9AGAR</name>
<reference evidence="2 3" key="1">
    <citation type="journal article" date="2024" name="J Genomics">
        <title>Draft genome sequencing and assembly of Favolaschia claudopus CIRM-BRFM 2984 isolated from oak limbs.</title>
        <authorList>
            <person name="Navarro D."/>
            <person name="Drula E."/>
            <person name="Chaduli D."/>
            <person name="Cazenave R."/>
            <person name="Ahrendt S."/>
            <person name="Wang J."/>
            <person name="Lipzen A."/>
            <person name="Daum C."/>
            <person name="Barry K."/>
            <person name="Grigoriev I.V."/>
            <person name="Favel A."/>
            <person name="Rosso M.N."/>
            <person name="Martin F."/>
        </authorList>
    </citation>
    <scope>NUCLEOTIDE SEQUENCE [LARGE SCALE GENOMIC DNA]</scope>
    <source>
        <strain evidence="2 3">CIRM-BRFM 2984</strain>
    </source>
</reference>
<organism evidence="2 3">
    <name type="scientific">Favolaschia claudopus</name>
    <dbReference type="NCBI Taxonomy" id="2862362"/>
    <lineage>
        <taxon>Eukaryota</taxon>
        <taxon>Fungi</taxon>
        <taxon>Dikarya</taxon>
        <taxon>Basidiomycota</taxon>
        <taxon>Agaricomycotina</taxon>
        <taxon>Agaricomycetes</taxon>
        <taxon>Agaricomycetidae</taxon>
        <taxon>Agaricales</taxon>
        <taxon>Marasmiineae</taxon>
        <taxon>Mycenaceae</taxon>
        <taxon>Favolaschia</taxon>
    </lineage>
</organism>
<proteinExistence type="predicted"/>
<feature type="region of interest" description="Disordered" evidence="1">
    <location>
        <begin position="101"/>
        <end position="128"/>
    </location>
</feature>
<dbReference type="EMBL" id="JAWWNJ010000004">
    <property type="protein sequence ID" value="KAK7057360.1"/>
    <property type="molecule type" value="Genomic_DNA"/>
</dbReference>